<evidence type="ECO:0000256" key="1">
    <source>
        <dbReference type="ARBA" id="ARBA00022603"/>
    </source>
</evidence>
<evidence type="ECO:0000313" key="5">
    <source>
        <dbReference type="Proteomes" id="UP000219947"/>
    </source>
</evidence>
<name>A0A2A8D4I3_9MICC</name>
<dbReference type="Gene3D" id="3.40.50.150">
    <property type="entry name" value="Vaccinia Virus protein VP39"/>
    <property type="match status" value="1"/>
</dbReference>
<sequence length="206" mass="22321">MERDRLMTVSSRYGARAAEYCEALGSLDQMEPTDNALITSWGASVPGSILDAGCGPGHWARLLASADRLVTGIDVTPEFIAHARAASSAPNLNFEVMDMAHTPYTDGSFAGILAWYSLIHTPPAHLTGTLTEFYRLLIPGGSLLLGMFLGEHGLPFTHAVTTAYYVSFPEFSALCEKAGFTVEEVHTRSTGRHRDHLAIVARKPKD</sequence>
<evidence type="ECO:0000313" key="4">
    <source>
        <dbReference type="EMBL" id="PEN15866.1"/>
    </source>
</evidence>
<dbReference type="InterPro" id="IPR041698">
    <property type="entry name" value="Methyltransf_25"/>
</dbReference>
<dbReference type="CDD" id="cd02440">
    <property type="entry name" value="AdoMet_MTases"/>
    <property type="match status" value="1"/>
</dbReference>
<dbReference type="InterPro" id="IPR029063">
    <property type="entry name" value="SAM-dependent_MTases_sf"/>
</dbReference>
<dbReference type="AlphaFoldDB" id="A0A2A8D4I3"/>
<keyword evidence="5" id="KW-1185">Reference proteome</keyword>
<accession>A0A2A8D4I3</accession>
<dbReference type="GO" id="GO:0008168">
    <property type="term" value="F:methyltransferase activity"/>
    <property type="evidence" value="ECO:0007669"/>
    <property type="project" value="UniProtKB-KW"/>
</dbReference>
<dbReference type="Pfam" id="PF13649">
    <property type="entry name" value="Methyltransf_25"/>
    <property type="match status" value="1"/>
</dbReference>
<dbReference type="PANTHER" id="PTHR43861">
    <property type="entry name" value="TRANS-ACONITATE 2-METHYLTRANSFERASE-RELATED"/>
    <property type="match status" value="1"/>
</dbReference>
<keyword evidence="1 4" id="KW-0489">Methyltransferase</keyword>
<organism evidence="4 5">
    <name type="scientific">Rothia dentocariosa</name>
    <dbReference type="NCBI Taxonomy" id="2047"/>
    <lineage>
        <taxon>Bacteria</taxon>
        <taxon>Bacillati</taxon>
        <taxon>Actinomycetota</taxon>
        <taxon>Actinomycetes</taxon>
        <taxon>Micrococcales</taxon>
        <taxon>Micrococcaceae</taxon>
        <taxon>Rothia</taxon>
    </lineage>
</organism>
<dbReference type="SUPFAM" id="SSF53335">
    <property type="entry name" value="S-adenosyl-L-methionine-dependent methyltransferases"/>
    <property type="match status" value="1"/>
</dbReference>
<evidence type="ECO:0000256" key="2">
    <source>
        <dbReference type="ARBA" id="ARBA00022679"/>
    </source>
</evidence>
<evidence type="ECO:0000259" key="3">
    <source>
        <dbReference type="Pfam" id="PF13649"/>
    </source>
</evidence>
<dbReference type="PANTHER" id="PTHR43861:SF1">
    <property type="entry name" value="TRANS-ACONITATE 2-METHYLTRANSFERASE"/>
    <property type="match status" value="1"/>
</dbReference>
<dbReference type="Proteomes" id="UP000219947">
    <property type="component" value="Unassembled WGS sequence"/>
</dbReference>
<protein>
    <submittedName>
        <fullName evidence="4">SAM-dependent methyltransferase</fullName>
    </submittedName>
</protein>
<keyword evidence="2 4" id="KW-0808">Transferase</keyword>
<gene>
    <name evidence="4" type="ORF">CRM92_07115</name>
</gene>
<dbReference type="GO" id="GO:0032259">
    <property type="term" value="P:methylation"/>
    <property type="evidence" value="ECO:0007669"/>
    <property type="project" value="UniProtKB-KW"/>
</dbReference>
<reference evidence="4" key="1">
    <citation type="submission" date="2017-10" db="EMBL/GenBank/DDBJ databases">
        <title>Kefir isolates.</title>
        <authorList>
            <person name="Kim Y."/>
            <person name="Blasche S."/>
        </authorList>
    </citation>
    <scope>NUCLEOTIDE SEQUENCE [LARGE SCALE GENOMIC DNA]</scope>
    <source>
        <strain evidence="4">OG2-2</strain>
    </source>
</reference>
<dbReference type="EMBL" id="PDEV01000003">
    <property type="protein sequence ID" value="PEN15866.1"/>
    <property type="molecule type" value="Genomic_DNA"/>
</dbReference>
<comment type="caution">
    <text evidence="4">The sequence shown here is derived from an EMBL/GenBank/DDBJ whole genome shotgun (WGS) entry which is preliminary data.</text>
</comment>
<feature type="domain" description="Methyltransferase" evidence="3">
    <location>
        <begin position="49"/>
        <end position="141"/>
    </location>
</feature>
<proteinExistence type="predicted"/>